<dbReference type="PANTHER" id="PTHR43518:SF1">
    <property type="entry name" value="RESPIRATORY NITRATE REDUCTASE 1 BETA CHAIN"/>
    <property type="match status" value="1"/>
</dbReference>
<keyword evidence="6" id="KW-0479">Metal-binding</keyword>
<keyword evidence="8" id="KW-0249">Electron transport</keyword>
<name>A0ABP7QTW9_9ACTN</name>
<comment type="caution">
    <text evidence="12">The sequence shown here is derived from an EMBL/GenBank/DDBJ whole genome shotgun (WGS) entry which is preliminary data.</text>
</comment>
<evidence type="ECO:0000256" key="8">
    <source>
        <dbReference type="ARBA" id="ARBA00022982"/>
    </source>
</evidence>
<keyword evidence="4" id="KW-0813">Transport</keyword>
<accession>A0ABP7QTW9</accession>
<evidence type="ECO:0000256" key="2">
    <source>
        <dbReference type="ARBA" id="ARBA00001966"/>
    </source>
</evidence>
<comment type="cofactor">
    <cofactor evidence="2">
        <name>[4Fe-4S] cluster</name>
        <dbReference type="ChEBI" id="CHEBI:49883"/>
    </cofactor>
</comment>
<evidence type="ECO:0000256" key="6">
    <source>
        <dbReference type="ARBA" id="ARBA00022723"/>
    </source>
</evidence>
<evidence type="ECO:0000313" key="13">
    <source>
        <dbReference type="Proteomes" id="UP001500034"/>
    </source>
</evidence>
<reference evidence="13" key="1">
    <citation type="journal article" date="2019" name="Int. J. Syst. Evol. Microbiol.">
        <title>The Global Catalogue of Microorganisms (GCM) 10K type strain sequencing project: providing services to taxonomists for standard genome sequencing and annotation.</title>
        <authorList>
            <consortium name="The Broad Institute Genomics Platform"/>
            <consortium name="The Broad Institute Genome Sequencing Center for Infectious Disease"/>
            <person name="Wu L."/>
            <person name="Ma J."/>
        </authorList>
    </citation>
    <scope>NUCLEOTIDE SEQUENCE [LARGE SCALE GENOMIC DNA]</scope>
    <source>
        <strain evidence="13">JCM 17027</strain>
    </source>
</reference>
<dbReference type="PANTHER" id="PTHR43518">
    <property type="entry name" value="NITRATE REDUCTASE BETA SUBUNIT"/>
    <property type="match status" value="1"/>
</dbReference>
<evidence type="ECO:0000256" key="3">
    <source>
        <dbReference type="ARBA" id="ARBA00004196"/>
    </source>
</evidence>
<dbReference type="Gene3D" id="3.30.70.20">
    <property type="match status" value="1"/>
</dbReference>
<evidence type="ECO:0000313" key="12">
    <source>
        <dbReference type="EMBL" id="GAA3988047.1"/>
    </source>
</evidence>
<proteinExistence type="predicted"/>
<evidence type="ECO:0000256" key="9">
    <source>
        <dbReference type="ARBA" id="ARBA00023004"/>
    </source>
</evidence>
<dbReference type="RefSeq" id="WP_345594037.1">
    <property type="nucleotide sequence ID" value="NZ_BAABCQ010000076.1"/>
</dbReference>
<evidence type="ECO:0000256" key="5">
    <source>
        <dbReference type="ARBA" id="ARBA00022485"/>
    </source>
</evidence>
<comment type="cofactor">
    <cofactor evidence="1">
        <name>[3Fe-4S] cluster</name>
        <dbReference type="ChEBI" id="CHEBI:21137"/>
    </cofactor>
</comment>
<protein>
    <submittedName>
        <fullName evidence="12">Uncharacterized protein</fullName>
    </submittedName>
</protein>
<evidence type="ECO:0000256" key="4">
    <source>
        <dbReference type="ARBA" id="ARBA00022448"/>
    </source>
</evidence>
<dbReference type="Proteomes" id="UP001500034">
    <property type="component" value="Unassembled WGS sequence"/>
</dbReference>
<keyword evidence="9" id="KW-0408">Iron</keyword>
<keyword evidence="7" id="KW-0677">Repeat</keyword>
<keyword evidence="10" id="KW-0411">Iron-sulfur</keyword>
<gene>
    <name evidence="12" type="ORF">GCM10022384_39930</name>
</gene>
<feature type="region of interest" description="Disordered" evidence="11">
    <location>
        <begin position="63"/>
        <end position="90"/>
    </location>
</feature>
<sequence>MRAVTLGEEGDEAALRAVGLTSSEAEDLHRLLAVAKYADRYVVPAAHKEDAAALSALESRCPVESAGGPPDGKVALGMPTPRRTSSGGRA</sequence>
<keyword evidence="13" id="KW-1185">Reference proteome</keyword>
<dbReference type="EMBL" id="BAABCQ010000076">
    <property type="protein sequence ID" value="GAA3988047.1"/>
    <property type="molecule type" value="Genomic_DNA"/>
</dbReference>
<organism evidence="12 13">
    <name type="scientific">Streptomyces marokkonensis</name>
    <dbReference type="NCBI Taxonomy" id="324855"/>
    <lineage>
        <taxon>Bacteria</taxon>
        <taxon>Bacillati</taxon>
        <taxon>Actinomycetota</taxon>
        <taxon>Actinomycetes</taxon>
        <taxon>Kitasatosporales</taxon>
        <taxon>Streptomycetaceae</taxon>
        <taxon>Streptomyces</taxon>
    </lineage>
</organism>
<evidence type="ECO:0000256" key="11">
    <source>
        <dbReference type="SAM" id="MobiDB-lite"/>
    </source>
</evidence>
<evidence type="ECO:0000256" key="10">
    <source>
        <dbReference type="ARBA" id="ARBA00023014"/>
    </source>
</evidence>
<keyword evidence="5" id="KW-0004">4Fe-4S</keyword>
<comment type="subcellular location">
    <subcellularLocation>
        <location evidence="3">Cell envelope</location>
    </subcellularLocation>
</comment>
<evidence type="ECO:0000256" key="1">
    <source>
        <dbReference type="ARBA" id="ARBA00001927"/>
    </source>
</evidence>
<evidence type="ECO:0000256" key="7">
    <source>
        <dbReference type="ARBA" id="ARBA00022737"/>
    </source>
</evidence>